<dbReference type="Gene3D" id="2.60.120.1440">
    <property type="match status" value="1"/>
</dbReference>
<dbReference type="EMBL" id="FNZM01000015">
    <property type="protein sequence ID" value="SEK07079.1"/>
    <property type="molecule type" value="Genomic_DNA"/>
</dbReference>
<sequence length="351" mass="38403">MTMERPQLPETTDAGLDADAELDAQAANWLVRRQRGLSARDEADWQAWLARDPAHRRAYGQVAEIWQALDHIPQQDLARYRAEIAASRARGAPASPGRRAFMPRFALAGTAFAAVGAGVVGWQYWQSTPTFSAVFTTRRGELQTVSLPDGSKIELDTDTHVEARLFRHRREVRLVRGQAMFAVQSDPACPFNVLAQSVTVTVVGTRFSVRCTETGLEHGTVRVEVEEGRVRVAAAPQPDAAPHSVELAAGEAVTTGANGLPGQIEPIAPTAVAVWRQGRVAFNNTTLLRALQEFARYGATNVVVDDPVVAQMRLTGSFDVHQLDRFAHALPRVLPVRLRQRGNLVEVVRAA</sequence>
<evidence type="ECO:0000313" key="4">
    <source>
        <dbReference type="EMBL" id="SEK07079.1"/>
    </source>
</evidence>
<dbReference type="AlphaFoldDB" id="A0AAQ1JWJ9"/>
<dbReference type="PIRSF" id="PIRSF018266">
    <property type="entry name" value="FecR"/>
    <property type="match status" value="1"/>
</dbReference>
<evidence type="ECO:0000259" key="1">
    <source>
        <dbReference type="Pfam" id="PF04773"/>
    </source>
</evidence>
<evidence type="ECO:0000313" key="6">
    <source>
        <dbReference type="Proteomes" id="UP000247515"/>
    </source>
</evidence>
<dbReference type="InterPro" id="IPR032623">
    <property type="entry name" value="FecR_N"/>
</dbReference>
<protein>
    <submittedName>
        <fullName evidence="4">FecR family protein</fullName>
    </submittedName>
</protein>
<dbReference type="EMBL" id="QJJV01000054">
    <property type="protein sequence ID" value="PXX02452.1"/>
    <property type="molecule type" value="Genomic_DNA"/>
</dbReference>
<comment type="caution">
    <text evidence="4">The sequence shown here is derived from an EMBL/GenBank/DDBJ whole genome shotgun (WGS) entry which is preliminary data.</text>
</comment>
<feature type="domain" description="FecR N-terminal" evidence="2">
    <location>
        <begin position="25"/>
        <end position="64"/>
    </location>
</feature>
<name>A0AAQ1JWJ9_9BURK</name>
<dbReference type="GO" id="GO:0016989">
    <property type="term" value="F:sigma factor antagonist activity"/>
    <property type="evidence" value="ECO:0007669"/>
    <property type="project" value="TreeGrafter"/>
</dbReference>
<accession>A0AAQ1JWJ9</accession>
<dbReference type="Proteomes" id="UP000183529">
    <property type="component" value="Unassembled WGS sequence"/>
</dbReference>
<dbReference type="InterPro" id="IPR006860">
    <property type="entry name" value="FecR"/>
</dbReference>
<dbReference type="Pfam" id="PF16220">
    <property type="entry name" value="DUF4880"/>
    <property type="match status" value="1"/>
</dbReference>
<gene>
    <name evidence="3" type="ORF">C7400_1549</name>
    <name evidence="4" type="ORF">SAMN05216550_115209</name>
</gene>
<dbReference type="Proteomes" id="UP000247515">
    <property type="component" value="Unassembled WGS sequence"/>
</dbReference>
<dbReference type="Gene3D" id="3.55.50.30">
    <property type="match status" value="1"/>
</dbReference>
<organism evidence="4 5">
    <name type="scientific">Paraburkholderia tropica</name>
    <dbReference type="NCBI Taxonomy" id="92647"/>
    <lineage>
        <taxon>Bacteria</taxon>
        <taxon>Pseudomonadati</taxon>
        <taxon>Pseudomonadota</taxon>
        <taxon>Betaproteobacteria</taxon>
        <taxon>Burkholderiales</taxon>
        <taxon>Burkholderiaceae</taxon>
        <taxon>Paraburkholderia</taxon>
    </lineage>
</organism>
<feature type="domain" description="FecR protein" evidence="1">
    <location>
        <begin position="135"/>
        <end position="231"/>
    </location>
</feature>
<evidence type="ECO:0000259" key="2">
    <source>
        <dbReference type="Pfam" id="PF16220"/>
    </source>
</evidence>
<dbReference type="PANTHER" id="PTHR30273">
    <property type="entry name" value="PERIPLASMIC SIGNAL SENSOR AND SIGMA FACTOR ACTIVATOR FECR-RELATED"/>
    <property type="match status" value="1"/>
</dbReference>
<dbReference type="PANTHER" id="PTHR30273:SF2">
    <property type="entry name" value="PROTEIN FECR"/>
    <property type="match status" value="1"/>
</dbReference>
<evidence type="ECO:0000313" key="3">
    <source>
        <dbReference type="EMBL" id="PXX02452.1"/>
    </source>
</evidence>
<reference evidence="4 5" key="1">
    <citation type="submission" date="2016-10" db="EMBL/GenBank/DDBJ databases">
        <authorList>
            <person name="Varghese N."/>
            <person name="Submissions S."/>
        </authorList>
    </citation>
    <scope>NUCLEOTIDE SEQUENCE [LARGE SCALE GENOMIC DNA]</scope>
    <source>
        <strain evidence="4 5">LMG 22274</strain>
    </source>
</reference>
<reference evidence="3 6" key="2">
    <citation type="submission" date="2018-05" db="EMBL/GenBank/DDBJ databases">
        <title>Genomic Encyclopedia of Type Strains, Phase IV (KMG-V): Genome sequencing to study the core and pangenomes of soil and plant-associated prokaryotes.</title>
        <authorList>
            <person name="Whitman W."/>
        </authorList>
    </citation>
    <scope>NUCLEOTIDE SEQUENCE [LARGE SCALE GENOMIC DNA]</scope>
    <source>
        <strain evidence="3 6">SIr-6563</strain>
    </source>
</reference>
<proteinExistence type="predicted"/>
<evidence type="ECO:0000313" key="5">
    <source>
        <dbReference type="Proteomes" id="UP000183529"/>
    </source>
</evidence>
<dbReference type="Pfam" id="PF04773">
    <property type="entry name" value="FecR"/>
    <property type="match status" value="1"/>
</dbReference>
<keyword evidence="6" id="KW-1185">Reference proteome</keyword>
<dbReference type="InterPro" id="IPR012373">
    <property type="entry name" value="Ferrdict_sens_TM"/>
</dbReference>